<dbReference type="AlphaFoldDB" id="A0AAV6TMQ7"/>
<evidence type="ECO:0000313" key="3">
    <source>
        <dbReference type="Proteomes" id="UP000827092"/>
    </source>
</evidence>
<organism evidence="2 3">
    <name type="scientific">Oedothorax gibbosus</name>
    <dbReference type="NCBI Taxonomy" id="931172"/>
    <lineage>
        <taxon>Eukaryota</taxon>
        <taxon>Metazoa</taxon>
        <taxon>Ecdysozoa</taxon>
        <taxon>Arthropoda</taxon>
        <taxon>Chelicerata</taxon>
        <taxon>Arachnida</taxon>
        <taxon>Araneae</taxon>
        <taxon>Araneomorphae</taxon>
        <taxon>Entelegynae</taxon>
        <taxon>Araneoidea</taxon>
        <taxon>Linyphiidae</taxon>
        <taxon>Erigoninae</taxon>
        <taxon>Oedothorax</taxon>
    </lineage>
</organism>
<dbReference type="Pfam" id="PF00685">
    <property type="entry name" value="Sulfotransfer_1"/>
    <property type="match status" value="1"/>
</dbReference>
<comment type="caution">
    <text evidence="2">The sequence shown here is derived from an EMBL/GenBank/DDBJ whole genome shotgun (WGS) entry which is preliminary data.</text>
</comment>
<dbReference type="Proteomes" id="UP000827092">
    <property type="component" value="Unassembled WGS sequence"/>
</dbReference>
<dbReference type="SUPFAM" id="SSF52540">
    <property type="entry name" value="P-loop containing nucleoside triphosphate hydrolases"/>
    <property type="match status" value="1"/>
</dbReference>
<feature type="domain" description="Sulfotransferase" evidence="1">
    <location>
        <begin position="2"/>
        <end position="65"/>
    </location>
</feature>
<dbReference type="InterPro" id="IPR000863">
    <property type="entry name" value="Sulfotransferase_dom"/>
</dbReference>
<gene>
    <name evidence="2" type="ORF">JTE90_026598</name>
</gene>
<dbReference type="InterPro" id="IPR027417">
    <property type="entry name" value="P-loop_NTPase"/>
</dbReference>
<evidence type="ECO:0000313" key="2">
    <source>
        <dbReference type="EMBL" id="KAG8173018.1"/>
    </source>
</evidence>
<proteinExistence type="predicted"/>
<accession>A0AAV6TMQ7</accession>
<sequence>MWWYPHRNDPNVFYTTFENMKNNASAVTLDLAKFLGEEYIEAIEKDSAVLDNILLYSGLDYMKEERDYGIRK</sequence>
<keyword evidence="3" id="KW-1185">Reference proteome</keyword>
<dbReference type="GO" id="GO:0008146">
    <property type="term" value="F:sulfotransferase activity"/>
    <property type="evidence" value="ECO:0007669"/>
    <property type="project" value="InterPro"/>
</dbReference>
<protein>
    <recommendedName>
        <fullName evidence="1">Sulfotransferase domain-containing protein</fullName>
    </recommendedName>
</protein>
<dbReference type="EMBL" id="JAFNEN010002145">
    <property type="protein sequence ID" value="KAG8173018.1"/>
    <property type="molecule type" value="Genomic_DNA"/>
</dbReference>
<dbReference type="Gene3D" id="3.40.50.300">
    <property type="entry name" value="P-loop containing nucleotide triphosphate hydrolases"/>
    <property type="match status" value="1"/>
</dbReference>
<name>A0AAV6TMQ7_9ARAC</name>
<reference evidence="2 3" key="1">
    <citation type="journal article" date="2022" name="Nat. Ecol. Evol.">
        <title>A masculinizing supergene underlies an exaggerated male reproductive morph in a spider.</title>
        <authorList>
            <person name="Hendrickx F."/>
            <person name="De Corte Z."/>
            <person name="Sonet G."/>
            <person name="Van Belleghem S.M."/>
            <person name="Kostlbacher S."/>
            <person name="Vangestel C."/>
        </authorList>
    </citation>
    <scope>NUCLEOTIDE SEQUENCE [LARGE SCALE GENOMIC DNA]</scope>
    <source>
        <strain evidence="2">W744_W776</strain>
    </source>
</reference>
<evidence type="ECO:0000259" key="1">
    <source>
        <dbReference type="Pfam" id="PF00685"/>
    </source>
</evidence>